<dbReference type="EMBL" id="JBBMEJ010000009">
    <property type="protein sequence ID" value="MEQ2371095.1"/>
    <property type="molecule type" value="Genomic_DNA"/>
</dbReference>
<evidence type="ECO:0000256" key="7">
    <source>
        <dbReference type="ARBA" id="ARBA00022679"/>
    </source>
</evidence>
<dbReference type="InterPro" id="IPR052058">
    <property type="entry name" value="Alcohol_O-acetyltransferase"/>
</dbReference>
<reference evidence="14 15" key="1">
    <citation type="submission" date="2024-03" db="EMBL/GenBank/DDBJ databases">
        <title>Human intestinal bacterial collection.</title>
        <authorList>
            <person name="Pauvert C."/>
            <person name="Hitch T.C.A."/>
            <person name="Clavel T."/>
        </authorList>
    </citation>
    <scope>NUCLEOTIDE SEQUENCE [LARGE SCALE GENOMIC DNA]</scope>
    <source>
        <strain evidence="14 15">CLA-JM-H16</strain>
    </source>
</reference>
<keyword evidence="15" id="KW-1185">Reference proteome</keyword>
<gene>
    <name evidence="14" type="ORF">WMO28_09085</name>
</gene>
<accession>A0ABV1BH40</accession>
<dbReference type="Gene3D" id="3.30.559.10">
    <property type="entry name" value="Chloramphenicol acetyltransferase-like domain"/>
    <property type="match status" value="1"/>
</dbReference>
<dbReference type="PANTHER" id="PTHR28037">
    <property type="entry name" value="ALCOHOL O-ACETYLTRANSFERASE 1-RELATED"/>
    <property type="match status" value="1"/>
</dbReference>
<dbReference type="InterPro" id="IPR031641">
    <property type="entry name" value="PapA_C"/>
</dbReference>
<comment type="catalytic activity">
    <reaction evidence="3">
        <text>2 a mycocerosyl-[mycocerosic acid synthase] + a phthiodiolone = a dimycocerosyl phthiodiolone + 2 holo-[mycocerosic acid synthase].</text>
        <dbReference type="EC" id="2.3.1.282"/>
    </reaction>
</comment>
<dbReference type="PANTHER" id="PTHR28037:SF1">
    <property type="entry name" value="ALCOHOL O-ACETYLTRANSFERASE 1-RELATED"/>
    <property type="match status" value="1"/>
</dbReference>
<evidence type="ECO:0000256" key="6">
    <source>
        <dbReference type="ARBA" id="ARBA00013449"/>
    </source>
</evidence>
<sequence>MKNEYAQWRKLDNAALAFPAATGKNDTRVFRFYCELKEEIKEETLQAALDQTLEKYPLFRAVLRKGLFWFYLERRDIPAIAEKEKGAPCSGLYIPDKKTLLLRVSYYKNRINFEVFHALTDGTGAMHFLMELVKNYIRKAHPEADLPELFSEENVTGRDMEEDSFSQYYSSDAPRKRESKKPAFQLKGEKLRQEDMSITEVCIPVKEIHSRAKAAGVSITVFLTAVMLWAIHEEVPKNQVKKPIGLMIPVNLRNYFPSQSMANFFGWIEISCYFYPDTTFEDILKSVKEQFEKELSRDVIAAKLNDLVSLEKNPVLRLVPLEIKTPFLLAGTTLGGRSITAIYSNVGIIRMPEEYLEYIQRFGLFASTDSLQLCSCSFGDEMVLSFTSKIPNGNIERNFVEKLKKEQVSCEIRENDFPGQKEERKQPVKVFESFTFLCILLAVVCNLVDFMTDKCIEWAWFVTAGAFCSWLMVSVAYVKRRNLLKNEMWQLVIVAIAGVLWDVFTGWRGWSVDYLLPLAALAVICSMWVITAVQKLETAEYMIYLLEAGTFGLVLPLILSVTGVVKILYPSLISMCVSFLMLVWLLLFKRRDTIREMQKKFRV</sequence>
<organism evidence="14 15">
    <name type="scientific">Blautia aquisgranensis</name>
    <dbReference type="NCBI Taxonomy" id="3133153"/>
    <lineage>
        <taxon>Bacteria</taxon>
        <taxon>Bacillati</taxon>
        <taxon>Bacillota</taxon>
        <taxon>Clostridia</taxon>
        <taxon>Lachnospirales</taxon>
        <taxon>Lachnospiraceae</taxon>
        <taxon>Blautia</taxon>
    </lineage>
</organism>
<keyword evidence="8" id="KW-0012">Acyltransferase</keyword>
<proteinExistence type="inferred from homology"/>
<evidence type="ECO:0000256" key="8">
    <source>
        <dbReference type="ARBA" id="ARBA00023315"/>
    </source>
</evidence>
<evidence type="ECO:0000259" key="13">
    <source>
        <dbReference type="Pfam" id="PF16911"/>
    </source>
</evidence>
<dbReference type="Proteomes" id="UP001473063">
    <property type="component" value="Unassembled WGS sequence"/>
</dbReference>
<comment type="caution">
    <text evidence="14">The sequence shown here is derived from an EMBL/GenBank/DDBJ whole genome shotgun (WGS) entry which is preliminary data.</text>
</comment>
<protein>
    <recommendedName>
        <fullName evidence="6">Phthiocerol/phthiodiolone dimycocerosyl transferase</fullName>
        <ecNumber evidence="5">2.3.1.282</ecNumber>
    </recommendedName>
    <alternativeName>
        <fullName evidence="11">Acyltransferase PapA5</fullName>
    </alternativeName>
    <alternativeName>
        <fullName evidence="9">Phthiocerol/phthiodiolone O-acyltransferase</fullName>
    </alternativeName>
    <alternativeName>
        <fullName evidence="10">Polyketide synthase-associated protein A5</fullName>
    </alternativeName>
</protein>
<evidence type="ECO:0000313" key="15">
    <source>
        <dbReference type="Proteomes" id="UP001473063"/>
    </source>
</evidence>
<dbReference type="InterPro" id="IPR046283">
    <property type="entry name" value="DUF6320"/>
</dbReference>
<dbReference type="Gene3D" id="3.30.559.30">
    <property type="entry name" value="Nonribosomal peptide synthetase, condensation domain"/>
    <property type="match status" value="1"/>
</dbReference>
<feature type="transmembrane region" description="Helical" evidence="12">
    <location>
        <begin position="458"/>
        <end position="477"/>
    </location>
</feature>
<dbReference type="InterPro" id="IPR023213">
    <property type="entry name" value="CAT-like_dom_sf"/>
</dbReference>
<evidence type="ECO:0000256" key="2">
    <source>
        <dbReference type="ARBA" id="ARBA00000625"/>
    </source>
</evidence>
<comment type="catalytic activity">
    <reaction evidence="2">
        <text>2 a mycocerosyl-[mycocerosic acid synthase] + a phenolphthiocerol = a dimycocerosyl phenolphthiocerol + 2 holo-[mycocerosic acid synthase].</text>
        <dbReference type="EC" id="2.3.1.282"/>
    </reaction>
</comment>
<feature type="transmembrane region" description="Helical" evidence="12">
    <location>
        <begin position="430"/>
        <end position="452"/>
    </location>
</feature>
<comment type="similarity">
    <text evidence="4">Belongs to the acyltransferase PapA5 family.</text>
</comment>
<feature type="domain" description="Phthiocerol/phthiodiolone dimycocerosyl transferase C-terminal" evidence="13">
    <location>
        <begin position="206"/>
        <end position="307"/>
    </location>
</feature>
<feature type="transmembrane region" description="Helical" evidence="12">
    <location>
        <begin position="514"/>
        <end position="534"/>
    </location>
</feature>
<evidence type="ECO:0000256" key="1">
    <source>
        <dbReference type="ARBA" id="ARBA00000026"/>
    </source>
</evidence>
<evidence type="ECO:0000256" key="5">
    <source>
        <dbReference type="ARBA" id="ARBA00012866"/>
    </source>
</evidence>
<feature type="transmembrane region" description="Helical" evidence="12">
    <location>
        <begin position="541"/>
        <end position="561"/>
    </location>
</feature>
<dbReference type="RefSeq" id="WP_178642458.1">
    <property type="nucleotide sequence ID" value="NZ_JBBMEJ010000009.1"/>
</dbReference>
<evidence type="ECO:0000256" key="9">
    <source>
        <dbReference type="ARBA" id="ARBA00030465"/>
    </source>
</evidence>
<dbReference type="SUPFAM" id="SSF52777">
    <property type="entry name" value="CoA-dependent acyltransferases"/>
    <property type="match status" value="1"/>
</dbReference>
<dbReference type="Pfam" id="PF16911">
    <property type="entry name" value="PapA_C"/>
    <property type="match status" value="1"/>
</dbReference>
<comment type="catalytic activity">
    <reaction evidence="1">
        <text>2 a mycocerosyl-[mycocerosic acid synthase] + a phthiocerol = a dimycocerosyl phthiocerol + 2 holo-[mycocerosic acid synthase].</text>
        <dbReference type="EC" id="2.3.1.282"/>
    </reaction>
</comment>
<feature type="transmembrane region" description="Helical" evidence="12">
    <location>
        <begin position="489"/>
        <end position="508"/>
    </location>
</feature>
<keyword evidence="7" id="KW-0808">Transferase</keyword>
<evidence type="ECO:0000256" key="12">
    <source>
        <dbReference type="SAM" id="Phobius"/>
    </source>
</evidence>
<name>A0ABV1BH40_9FIRM</name>
<keyword evidence="12" id="KW-0472">Membrane</keyword>
<evidence type="ECO:0000256" key="4">
    <source>
        <dbReference type="ARBA" id="ARBA00006558"/>
    </source>
</evidence>
<dbReference type="EC" id="2.3.1.282" evidence="5"/>
<evidence type="ECO:0000256" key="3">
    <source>
        <dbReference type="ARBA" id="ARBA00001907"/>
    </source>
</evidence>
<keyword evidence="12" id="KW-0812">Transmembrane</keyword>
<keyword evidence="12" id="KW-1133">Transmembrane helix</keyword>
<evidence type="ECO:0000256" key="10">
    <source>
        <dbReference type="ARBA" id="ARBA00032317"/>
    </source>
</evidence>
<feature type="transmembrane region" description="Helical" evidence="12">
    <location>
        <begin position="567"/>
        <end position="588"/>
    </location>
</feature>
<evidence type="ECO:0000256" key="11">
    <source>
        <dbReference type="ARBA" id="ARBA00033407"/>
    </source>
</evidence>
<dbReference type="Pfam" id="PF19845">
    <property type="entry name" value="DUF6320"/>
    <property type="match status" value="1"/>
</dbReference>
<evidence type="ECO:0000313" key="14">
    <source>
        <dbReference type="EMBL" id="MEQ2371095.1"/>
    </source>
</evidence>